<dbReference type="PANTHER" id="PTHR43436">
    <property type="entry name" value="ARAC-FAMILY TRANSCRIPTIONAL REGULATOR"/>
    <property type="match status" value="1"/>
</dbReference>
<dbReference type="Pfam" id="PF12833">
    <property type="entry name" value="HTH_18"/>
    <property type="match status" value="1"/>
</dbReference>
<sequence>MNYRNELISLIKENSSTEGLILTNISSLKFYTTTQISEFVSIIYEPSLCIAIQGSKAVGFGDEMYSYSSEKYLIVSTHIPANVRIEEASKEKPYYSIIINFTLEQIYDVIKELNDDLQESKHKILQKSLCFDVLDDFLLEPLFRLLKLSQRKDNVEFLSNLILKEIIYILLQRNSDFFKQYVLEGNIANQIVKAITEIKDNFSQSINMKNLSKNIGMSESSLYNNFKKITTMSPLQFQKKIRLEEAKQMLINQNLDAAQVAFEVGYESPSQFSREYSRMFGMSPKAHVNLLKDN</sequence>
<dbReference type="AlphaFoldDB" id="A0A6M8EKA9"/>
<evidence type="ECO:0000259" key="3">
    <source>
        <dbReference type="PROSITE" id="PS01124"/>
    </source>
</evidence>
<dbReference type="InterPro" id="IPR009057">
    <property type="entry name" value="Homeodomain-like_sf"/>
</dbReference>
<evidence type="ECO:0000256" key="2">
    <source>
        <dbReference type="ARBA" id="ARBA00023163"/>
    </source>
</evidence>
<dbReference type="KEGG" id="paco:AACT_0047"/>
<evidence type="ECO:0000313" key="5">
    <source>
        <dbReference type="Proteomes" id="UP000503483"/>
    </source>
</evidence>
<dbReference type="GO" id="GO:0003700">
    <property type="term" value="F:DNA-binding transcription factor activity"/>
    <property type="evidence" value="ECO:0007669"/>
    <property type="project" value="InterPro"/>
</dbReference>
<dbReference type="InterPro" id="IPR009594">
    <property type="entry name" value="Tscrpt_reg_HTH_AraC_N"/>
</dbReference>
<protein>
    <submittedName>
        <fullName evidence="4">Transcriptional regulator, AraC family</fullName>
    </submittedName>
</protein>
<keyword evidence="5" id="KW-1185">Reference proteome</keyword>
<dbReference type="Pfam" id="PF06719">
    <property type="entry name" value="AraC_N"/>
    <property type="match status" value="1"/>
</dbReference>
<dbReference type="PROSITE" id="PS01124">
    <property type="entry name" value="HTH_ARAC_FAMILY_2"/>
    <property type="match status" value="1"/>
</dbReference>
<organism evidence="4 5">
    <name type="scientific">Arcobacter acticola</name>
    <dbReference type="NCBI Taxonomy" id="1849015"/>
    <lineage>
        <taxon>Bacteria</taxon>
        <taxon>Pseudomonadati</taxon>
        <taxon>Campylobacterota</taxon>
        <taxon>Epsilonproteobacteria</taxon>
        <taxon>Campylobacterales</taxon>
        <taxon>Arcobacteraceae</taxon>
        <taxon>Arcobacter</taxon>
    </lineage>
</organism>
<reference evidence="4 5" key="1">
    <citation type="submission" date="2019-08" db="EMBL/GenBank/DDBJ databases">
        <title>Complete genome sequence of Arcobacter acticola.</title>
        <authorList>
            <person name="Miller W."/>
        </authorList>
    </citation>
    <scope>NUCLEOTIDE SEQUENCE [LARGE SCALE GENOMIC DNA]</scope>
    <source>
        <strain evidence="4 5">KCTC 52212</strain>
    </source>
</reference>
<feature type="domain" description="HTH araC/xylS-type" evidence="3">
    <location>
        <begin position="192"/>
        <end position="290"/>
    </location>
</feature>
<dbReference type="PANTHER" id="PTHR43436:SF1">
    <property type="entry name" value="TRANSCRIPTIONAL REGULATORY PROTEIN"/>
    <property type="match status" value="1"/>
</dbReference>
<dbReference type="Gene3D" id="1.10.10.60">
    <property type="entry name" value="Homeodomain-like"/>
    <property type="match status" value="2"/>
</dbReference>
<keyword evidence="2" id="KW-0804">Transcription</keyword>
<evidence type="ECO:0000256" key="1">
    <source>
        <dbReference type="ARBA" id="ARBA00023015"/>
    </source>
</evidence>
<accession>A0A6M8EKA9</accession>
<gene>
    <name evidence="4" type="ORF">AACT_0047</name>
</gene>
<dbReference type="SMART" id="SM00342">
    <property type="entry name" value="HTH_ARAC"/>
    <property type="match status" value="1"/>
</dbReference>
<dbReference type="RefSeq" id="WP_172123841.1">
    <property type="nucleotide sequence ID" value="NZ_CP042652.1"/>
</dbReference>
<proteinExistence type="predicted"/>
<name>A0A6M8EKA9_9BACT</name>
<dbReference type="SUPFAM" id="SSF46689">
    <property type="entry name" value="Homeodomain-like"/>
    <property type="match status" value="2"/>
</dbReference>
<dbReference type="InterPro" id="IPR018060">
    <property type="entry name" value="HTH_AraC"/>
</dbReference>
<dbReference type="GO" id="GO:0043565">
    <property type="term" value="F:sequence-specific DNA binding"/>
    <property type="evidence" value="ECO:0007669"/>
    <property type="project" value="InterPro"/>
</dbReference>
<keyword evidence="1" id="KW-0805">Transcription regulation</keyword>
<evidence type="ECO:0000313" key="4">
    <source>
        <dbReference type="EMBL" id="QKE27281.1"/>
    </source>
</evidence>
<dbReference type="Proteomes" id="UP000503483">
    <property type="component" value="Chromosome"/>
</dbReference>
<dbReference type="EMBL" id="CP042652">
    <property type="protein sequence ID" value="QKE27281.1"/>
    <property type="molecule type" value="Genomic_DNA"/>
</dbReference>